<reference evidence="4 5" key="1">
    <citation type="journal article" date="2018" name="Sci. Rep.">
        <title>Comparative genomics provides insights into the lifestyle and reveals functional heterogeneity of dark septate endophytic fungi.</title>
        <authorList>
            <person name="Knapp D.G."/>
            <person name="Nemeth J.B."/>
            <person name="Barry K."/>
            <person name="Hainaut M."/>
            <person name="Henrissat B."/>
            <person name="Johnson J."/>
            <person name="Kuo A."/>
            <person name="Lim J.H.P."/>
            <person name="Lipzen A."/>
            <person name="Nolan M."/>
            <person name="Ohm R.A."/>
            <person name="Tamas L."/>
            <person name="Grigoriev I.V."/>
            <person name="Spatafora J.W."/>
            <person name="Nagy L.G."/>
            <person name="Kovacs G.M."/>
        </authorList>
    </citation>
    <scope>NUCLEOTIDE SEQUENCE [LARGE SCALE GENOMIC DNA]</scope>
    <source>
        <strain evidence="4 5">DSE2036</strain>
    </source>
</reference>
<dbReference type="GO" id="GO:0016226">
    <property type="term" value="P:iron-sulfur cluster assembly"/>
    <property type="evidence" value="ECO:0007669"/>
    <property type="project" value="InterPro"/>
</dbReference>
<gene>
    <name evidence="4" type="ORF">DM02DRAFT_413152</name>
</gene>
<dbReference type="EMBL" id="KZ805382">
    <property type="protein sequence ID" value="PVH99951.1"/>
    <property type="molecule type" value="Genomic_DNA"/>
</dbReference>
<keyword evidence="2" id="KW-0813">Transport</keyword>
<dbReference type="Proteomes" id="UP000244855">
    <property type="component" value="Unassembled WGS sequence"/>
</dbReference>
<evidence type="ECO:0000313" key="4">
    <source>
        <dbReference type="EMBL" id="PVH99951.1"/>
    </source>
</evidence>
<dbReference type="SUPFAM" id="SSF55387">
    <property type="entry name" value="Frataxin/Nqo15-like"/>
    <property type="match status" value="1"/>
</dbReference>
<proteinExistence type="inferred from homology"/>
<dbReference type="AlphaFoldDB" id="A0A2V1DPZ3"/>
<dbReference type="GO" id="GO:0006826">
    <property type="term" value="P:iron ion transport"/>
    <property type="evidence" value="ECO:0007669"/>
    <property type="project" value="UniProtKB-KW"/>
</dbReference>
<name>A0A2V1DPZ3_9PLEO</name>
<protein>
    <submittedName>
        <fullName evidence="4">Uncharacterized protein</fullName>
    </submittedName>
</protein>
<dbReference type="Pfam" id="PF01491">
    <property type="entry name" value="Frataxin_Cyay"/>
    <property type="match status" value="1"/>
</dbReference>
<keyword evidence="2" id="KW-0410">Iron transport</keyword>
<evidence type="ECO:0000256" key="2">
    <source>
        <dbReference type="ARBA" id="ARBA00022496"/>
    </source>
</evidence>
<keyword evidence="2" id="KW-0406">Ion transport</keyword>
<keyword evidence="5" id="KW-1185">Reference proteome</keyword>
<comment type="similarity">
    <text evidence="1">Belongs to the frataxin family.</text>
</comment>
<accession>A0A2V1DPZ3</accession>
<evidence type="ECO:0000256" key="3">
    <source>
        <dbReference type="ARBA" id="ARBA00023004"/>
    </source>
</evidence>
<evidence type="ECO:0000256" key="1">
    <source>
        <dbReference type="ARBA" id="ARBA00008183"/>
    </source>
</evidence>
<dbReference type="PROSITE" id="PS50810">
    <property type="entry name" value="FRATAXIN_2"/>
    <property type="match status" value="1"/>
</dbReference>
<dbReference type="Gene3D" id="3.30.920.10">
    <property type="entry name" value="Frataxin/CyaY"/>
    <property type="match status" value="1"/>
</dbReference>
<evidence type="ECO:0000313" key="5">
    <source>
        <dbReference type="Proteomes" id="UP000244855"/>
    </source>
</evidence>
<dbReference type="GO" id="GO:0008199">
    <property type="term" value="F:ferric iron binding"/>
    <property type="evidence" value="ECO:0007669"/>
    <property type="project" value="InterPro"/>
</dbReference>
<dbReference type="InterPro" id="IPR036524">
    <property type="entry name" value="Frataxin/CyaY_sf"/>
</dbReference>
<dbReference type="GO" id="GO:0005737">
    <property type="term" value="C:cytoplasm"/>
    <property type="evidence" value="ECO:0007669"/>
    <property type="project" value="UniProtKB-ARBA"/>
</dbReference>
<keyword evidence="3" id="KW-0408">Iron</keyword>
<dbReference type="InterPro" id="IPR002908">
    <property type="entry name" value="Frataxin/CyaY"/>
</dbReference>
<sequence>MLSIFPRAIVRARVLSHPFNPLRFKPQSYASYSTLSTPYNSKRDTISRNLPQNVVPKRQLWDPKLYFEAVEEHIHHKRESGAAIAVEPLDHGLKITTELGEYVLINKPPSDQIWLRTPHLGIIYFSWDSNEGWKHHCDGETLSSILKLMLDLDIDPSTGVCPGAYCFRR</sequence>
<organism evidence="4 5">
    <name type="scientific">Periconia macrospinosa</name>
    <dbReference type="NCBI Taxonomy" id="97972"/>
    <lineage>
        <taxon>Eukaryota</taxon>
        <taxon>Fungi</taxon>
        <taxon>Dikarya</taxon>
        <taxon>Ascomycota</taxon>
        <taxon>Pezizomycotina</taxon>
        <taxon>Dothideomycetes</taxon>
        <taxon>Pleosporomycetidae</taxon>
        <taxon>Pleosporales</taxon>
        <taxon>Massarineae</taxon>
        <taxon>Periconiaceae</taxon>
        <taxon>Periconia</taxon>
    </lineage>
</organism>